<dbReference type="Pfam" id="PF23669">
    <property type="entry name" value="WHD_MCM2"/>
    <property type="match status" value="1"/>
</dbReference>
<dbReference type="Pfam" id="PF00493">
    <property type="entry name" value="MCM"/>
    <property type="match status" value="1"/>
</dbReference>
<dbReference type="InterPro" id="IPR059098">
    <property type="entry name" value="WHD_MCM2"/>
</dbReference>
<dbReference type="FunFam" id="2.20.28.10:FF:000002">
    <property type="entry name" value="DNA helicase"/>
    <property type="match status" value="1"/>
</dbReference>
<dbReference type="RefSeq" id="XP_001944886.1">
    <property type="nucleotide sequence ID" value="XM_001944851.3"/>
</dbReference>
<dbReference type="InterPro" id="IPR033762">
    <property type="entry name" value="MCM_OB"/>
</dbReference>
<dbReference type="InterPro" id="IPR008045">
    <property type="entry name" value="MCM2"/>
</dbReference>
<dbReference type="GO" id="GO:0005524">
    <property type="term" value="F:ATP binding"/>
    <property type="evidence" value="ECO:0007669"/>
    <property type="project" value="UniProtKB-KW"/>
</dbReference>
<dbReference type="InterPro" id="IPR012340">
    <property type="entry name" value="NA-bd_OB-fold"/>
</dbReference>
<dbReference type="GO" id="GO:1902975">
    <property type="term" value="P:mitotic DNA replication initiation"/>
    <property type="evidence" value="ECO:0007669"/>
    <property type="project" value="TreeGrafter"/>
</dbReference>
<evidence type="ECO:0000256" key="12">
    <source>
        <dbReference type="ARBA" id="ARBA00022840"/>
    </source>
</evidence>
<evidence type="ECO:0000256" key="16">
    <source>
        <dbReference type="ARBA" id="ARBA00074927"/>
    </source>
</evidence>
<keyword evidence="13" id="KW-0238">DNA-binding</keyword>
<evidence type="ECO:0000256" key="15">
    <source>
        <dbReference type="ARBA" id="ARBA00023306"/>
    </source>
</evidence>
<dbReference type="OrthoDB" id="844at2759"/>
<dbReference type="Proteomes" id="UP000007819">
    <property type="component" value="Chromosome A3"/>
</dbReference>
<dbReference type="SUPFAM" id="SSF52540">
    <property type="entry name" value="P-loop containing nucleoside triphosphate hydrolases"/>
    <property type="match status" value="1"/>
</dbReference>
<evidence type="ECO:0000256" key="1">
    <source>
        <dbReference type="ARBA" id="ARBA00004123"/>
    </source>
</evidence>
<dbReference type="PANTHER" id="PTHR11630">
    <property type="entry name" value="DNA REPLICATION LICENSING FACTOR MCM FAMILY MEMBER"/>
    <property type="match status" value="1"/>
</dbReference>
<keyword evidence="12" id="KW-0067">ATP-binding</keyword>
<comment type="subcellular location">
    <subcellularLocation>
        <location evidence="1">Nucleus</location>
    </subcellularLocation>
</comment>
<dbReference type="PROSITE" id="PS50051">
    <property type="entry name" value="MCM_2"/>
    <property type="match status" value="1"/>
</dbReference>
<evidence type="ECO:0000256" key="2">
    <source>
        <dbReference type="ARBA" id="ARBA00008010"/>
    </source>
</evidence>
<dbReference type="PRINTS" id="PR01658">
    <property type="entry name" value="MCMPROTEIN2"/>
</dbReference>
<keyword evidence="10" id="KW-0347">Helicase</keyword>
<dbReference type="GeneID" id="100162075"/>
<keyword evidence="15" id="KW-0131">Cell cycle</keyword>
<dbReference type="Gene3D" id="3.40.50.300">
    <property type="entry name" value="P-loop containing nucleotide triphosphate hydrolases"/>
    <property type="match status" value="1"/>
</dbReference>
<dbReference type="GO" id="GO:0043138">
    <property type="term" value="F:3'-5' DNA helicase activity"/>
    <property type="evidence" value="ECO:0007669"/>
    <property type="project" value="TreeGrafter"/>
</dbReference>
<dbReference type="GO" id="GO:0008270">
    <property type="term" value="F:zinc ion binding"/>
    <property type="evidence" value="ECO:0007669"/>
    <property type="project" value="UniProtKB-KW"/>
</dbReference>
<evidence type="ECO:0000259" key="18">
    <source>
        <dbReference type="PROSITE" id="PS50051"/>
    </source>
</evidence>
<dbReference type="GO" id="GO:0016787">
    <property type="term" value="F:hydrolase activity"/>
    <property type="evidence" value="ECO:0007669"/>
    <property type="project" value="UniProtKB-KW"/>
</dbReference>
<dbReference type="Gene3D" id="3.30.1640.10">
    <property type="entry name" value="mini-chromosome maintenance (MCM) complex, chain A, domain 1"/>
    <property type="match status" value="1"/>
</dbReference>
<dbReference type="AlphaFoldDB" id="A0A8R1W3F7"/>
<keyword evidence="11" id="KW-0862">Zinc</keyword>
<dbReference type="OMA" id="TYERVTT"/>
<dbReference type="PANTHER" id="PTHR11630:SF44">
    <property type="entry name" value="DNA REPLICATION LICENSING FACTOR MCM2"/>
    <property type="match status" value="1"/>
</dbReference>
<sequence>MSDRDLSSPEPFEDLPEPFGGADDTSPVRNFEDEVLSEADVLSLSQFDDPEEEDGEELFGDNLERDYRPIPALDRYDGGELDEDDYDYMSPGARAAAERELQRRDREEGTGRRDADDILYDEHDDDEASRKKRRMAERAATGFIVDDDEDEEMIESIENLQDTKGHTVSEWVAMLGPKTEIANRFKNFLRNDVTPSGAYLYKDKIRRMCESNLCSLEVEFTNLANKQHTLALFLPEAPLEMISIFNDVAKDLVISMYPQYGRVTAEIFVRITDLPLIEEIRTFKKIHLNQLVRTRGVVTSTTGVFPQLSIIKYDCSKCGHVLGPFVQSQSEEIKPGSCPECQSTGPFMVNMEQTLYRNYQKITIQESPGSIPPGRIPRSKECILLADLCDQCKPGDEIDVTGIYSNSYEGSLNTGNGFPVFATVIMANYLIIKDNKHIVESLTDEDVSQILKLAKEHKIGERIAASIAPSIYGHDYIKKSLALALFGGEPKNPGDKHKLRGDINILLCGDPGTAKSQFLKYIEKIAPRAVFTTGQGASAVGLTAYVKRDHQTREWTLEAGALVLADQGVCIIDEFDKMNDQDRTSIHEAMEQQSISISKAGIVTSLQARCSVMAAANPIGGRYDPAMTFSENVNLSEPIMSRFDILCVVRDEVDQVKDNQLATFVVQSHMRNHPLSKDKECELRNPFSTTDMEPIPQDLLKKYIVYSKQNIHPKLHRMDQDKVAKMYSQLRQESMMTGSLPITVRHIESMIRMAEANAKMHLRDYVQEDDVNMAIRIMLESFIETQKYSIMKTMRKTFQKYLSFKKDTTELLYFILHQMATDQLAYIRGIHGVTVNTIEIHEKDFKDRVKQIDIHDLRPFFESKLFKNNNFVYDEKRHMVIQTLLLGE</sequence>
<dbReference type="SMART" id="SM00350">
    <property type="entry name" value="MCM"/>
    <property type="match status" value="1"/>
</dbReference>
<keyword evidence="8" id="KW-0863">Zinc-finger</keyword>
<evidence type="ECO:0000256" key="5">
    <source>
        <dbReference type="ARBA" id="ARBA00022705"/>
    </source>
</evidence>
<evidence type="ECO:0000256" key="17">
    <source>
        <dbReference type="SAM" id="MobiDB-lite"/>
    </source>
</evidence>
<dbReference type="GO" id="GO:0003697">
    <property type="term" value="F:single-stranded DNA binding"/>
    <property type="evidence" value="ECO:0007669"/>
    <property type="project" value="TreeGrafter"/>
</dbReference>
<evidence type="ECO:0000256" key="4">
    <source>
        <dbReference type="ARBA" id="ARBA00018925"/>
    </source>
</evidence>
<organism evidence="19 20">
    <name type="scientific">Acyrthosiphon pisum</name>
    <name type="common">Pea aphid</name>
    <dbReference type="NCBI Taxonomy" id="7029"/>
    <lineage>
        <taxon>Eukaryota</taxon>
        <taxon>Metazoa</taxon>
        <taxon>Ecdysozoa</taxon>
        <taxon>Arthropoda</taxon>
        <taxon>Hexapoda</taxon>
        <taxon>Insecta</taxon>
        <taxon>Pterygota</taxon>
        <taxon>Neoptera</taxon>
        <taxon>Paraneoptera</taxon>
        <taxon>Hemiptera</taxon>
        <taxon>Sternorrhyncha</taxon>
        <taxon>Aphidomorpha</taxon>
        <taxon>Aphidoidea</taxon>
        <taxon>Aphididae</taxon>
        <taxon>Macrosiphini</taxon>
        <taxon>Acyrthosiphon</taxon>
    </lineage>
</organism>
<dbReference type="Pfam" id="PF12619">
    <property type="entry name" value="MCM2_N"/>
    <property type="match status" value="1"/>
</dbReference>
<evidence type="ECO:0000256" key="9">
    <source>
        <dbReference type="ARBA" id="ARBA00022801"/>
    </source>
</evidence>
<dbReference type="InterPro" id="IPR027417">
    <property type="entry name" value="P-loop_NTPase"/>
</dbReference>
<dbReference type="GO" id="GO:0042555">
    <property type="term" value="C:MCM complex"/>
    <property type="evidence" value="ECO:0007669"/>
    <property type="project" value="InterPro"/>
</dbReference>
<feature type="compositionally biased region" description="Acidic residues" evidence="17">
    <location>
        <begin position="117"/>
        <end position="127"/>
    </location>
</feature>
<dbReference type="EnsemblMetazoa" id="XM_001944851.4">
    <property type="protein sequence ID" value="XP_001944886.1"/>
    <property type="gene ID" value="LOC100162075"/>
</dbReference>
<evidence type="ECO:0000313" key="20">
    <source>
        <dbReference type="Proteomes" id="UP000007819"/>
    </source>
</evidence>
<dbReference type="InterPro" id="IPR031327">
    <property type="entry name" value="MCM"/>
</dbReference>
<proteinExistence type="inferred from homology"/>
<dbReference type="GO" id="GO:0005634">
    <property type="term" value="C:nucleus"/>
    <property type="evidence" value="ECO:0007669"/>
    <property type="project" value="UniProtKB-SubCell"/>
</dbReference>
<feature type="compositionally biased region" description="Acidic residues" evidence="17">
    <location>
        <begin position="48"/>
        <end position="59"/>
    </location>
</feature>
<dbReference type="FunFam" id="3.40.50.300:FF:000138">
    <property type="entry name" value="DNA helicase"/>
    <property type="match status" value="1"/>
</dbReference>
<protein>
    <recommendedName>
        <fullName evidence="4">DNA replication licensing factor MCM2</fullName>
        <ecNumber evidence="3">3.6.4.12</ecNumber>
    </recommendedName>
    <alternativeName>
        <fullName evidence="16">DNA replication licensing factor mcm2</fullName>
    </alternativeName>
</protein>
<evidence type="ECO:0000256" key="3">
    <source>
        <dbReference type="ARBA" id="ARBA00012551"/>
    </source>
</evidence>
<dbReference type="PRINTS" id="PR01657">
    <property type="entry name" value="MCMFAMILY"/>
</dbReference>
<dbReference type="InterPro" id="IPR041562">
    <property type="entry name" value="MCM_lid"/>
</dbReference>
<dbReference type="SUPFAM" id="SSF50249">
    <property type="entry name" value="Nucleic acid-binding proteins"/>
    <property type="match status" value="1"/>
</dbReference>
<feature type="region of interest" description="Disordered" evidence="17">
    <location>
        <begin position="1"/>
        <end position="30"/>
    </location>
</feature>
<evidence type="ECO:0000313" key="19">
    <source>
        <dbReference type="EnsemblMetazoa" id="XP_001944886.1"/>
    </source>
</evidence>
<evidence type="ECO:0000256" key="8">
    <source>
        <dbReference type="ARBA" id="ARBA00022771"/>
    </source>
</evidence>
<accession>A0A8R1W3F7</accession>
<evidence type="ECO:0000256" key="7">
    <source>
        <dbReference type="ARBA" id="ARBA00022741"/>
    </source>
</evidence>
<dbReference type="InterPro" id="IPR001208">
    <property type="entry name" value="MCM_dom"/>
</dbReference>
<dbReference type="GO" id="GO:0017116">
    <property type="term" value="F:single-stranded DNA helicase activity"/>
    <property type="evidence" value="ECO:0007669"/>
    <property type="project" value="TreeGrafter"/>
</dbReference>
<feature type="domain" description="MCM C-terminal AAA(+) ATPase" evidence="18">
    <location>
        <begin position="459"/>
        <end position="665"/>
    </location>
</feature>
<evidence type="ECO:0000256" key="13">
    <source>
        <dbReference type="ARBA" id="ARBA00023125"/>
    </source>
</evidence>
<keyword evidence="14" id="KW-0539">Nucleus</keyword>
<dbReference type="InterPro" id="IPR027925">
    <property type="entry name" value="MCM_N"/>
</dbReference>
<evidence type="ECO:0000256" key="6">
    <source>
        <dbReference type="ARBA" id="ARBA00022723"/>
    </source>
</evidence>
<keyword evidence="9" id="KW-0378">Hydrolase</keyword>
<evidence type="ECO:0000256" key="10">
    <source>
        <dbReference type="ARBA" id="ARBA00022806"/>
    </source>
</evidence>
<keyword evidence="5" id="KW-0235">DNA replication</keyword>
<dbReference type="Pfam" id="PF17855">
    <property type="entry name" value="MCM_lid"/>
    <property type="match status" value="1"/>
</dbReference>
<reference evidence="19" key="2">
    <citation type="submission" date="2022-06" db="UniProtKB">
        <authorList>
            <consortium name="EnsemblMetazoa"/>
        </authorList>
    </citation>
    <scope>IDENTIFICATION</scope>
</reference>
<dbReference type="KEGG" id="api:100162075"/>
<name>A0A8R1W3F7_ACYPI</name>
<dbReference type="Pfam" id="PF17207">
    <property type="entry name" value="MCM_OB"/>
    <property type="match status" value="1"/>
</dbReference>
<keyword evidence="20" id="KW-1185">Reference proteome</keyword>
<feature type="compositionally biased region" description="Basic and acidic residues" evidence="17">
    <location>
        <begin position="96"/>
        <end position="116"/>
    </location>
</feature>
<evidence type="ECO:0000256" key="11">
    <source>
        <dbReference type="ARBA" id="ARBA00022833"/>
    </source>
</evidence>
<dbReference type="Gene3D" id="2.20.28.10">
    <property type="match status" value="1"/>
</dbReference>
<feature type="region of interest" description="Disordered" evidence="17">
    <location>
        <begin position="43"/>
        <end position="133"/>
    </location>
</feature>
<keyword evidence="7" id="KW-0547">Nucleotide-binding</keyword>
<dbReference type="Gene3D" id="2.40.50.140">
    <property type="entry name" value="Nucleic acid-binding proteins"/>
    <property type="match status" value="1"/>
</dbReference>
<dbReference type="EC" id="3.6.4.12" evidence="3"/>
<dbReference type="Pfam" id="PF14551">
    <property type="entry name" value="MCM_N"/>
    <property type="match status" value="1"/>
</dbReference>
<dbReference type="CTD" id="4171"/>
<dbReference type="GO" id="GO:0000727">
    <property type="term" value="P:double-strand break repair via break-induced replication"/>
    <property type="evidence" value="ECO:0007669"/>
    <property type="project" value="TreeGrafter"/>
</dbReference>
<dbReference type="CDD" id="cd17753">
    <property type="entry name" value="MCM2"/>
    <property type="match status" value="1"/>
</dbReference>
<reference evidence="20" key="1">
    <citation type="submission" date="2010-06" db="EMBL/GenBank/DDBJ databases">
        <authorList>
            <person name="Jiang H."/>
            <person name="Abraham K."/>
            <person name="Ali S."/>
            <person name="Alsbrooks S.L."/>
            <person name="Anim B.N."/>
            <person name="Anosike U.S."/>
            <person name="Attaway T."/>
            <person name="Bandaranaike D.P."/>
            <person name="Battles P.K."/>
            <person name="Bell S.N."/>
            <person name="Bell A.V."/>
            <person name="Beltran B."/>
            <person name="Bickham C."/>
            <person name="Bustamante Y."/>
            <person name="Caleb T."/>
            <person name="Canada A."/>
            <person name="Cardenas V."/>
            <person name="Carter K."/>
            <person name="Chacko J."/>
            <person name="Chandrabose M.N."/>
            <person name="Chavez D."/>
            <person name="Chavez A."/>
            <person name="Chen L."/>
            <person name="Chu H.-S."/>
            <person name="Claassen K.J."/>
            <person name="Cockrell R."/>
            <person name="Collins M."/>
            <person name="Cooper J.A."/>
            <person name="Cree A."/>
            <person name="Curry S.M."/>
            <person name="Da Y."/>
            <person name="Dao M.D."/>
            <person name="Das B."/>
            <person name="Davila M.-L."/>
            <person name="Davy-Carroll L."/>
            <person name="Denson S."/>
            <person name="Dinh H."/>
            <person name="Ebong V.E."/>
            <person name="Edwards J.R."/>
            <person name="Egan A."/>
            <person name="El-Daye J."/>
            <person name="Escobedo L."/>
            <person name="Fernandez S."/>
            <person name="Fernando P.R."/>
            <person name="Flagg N."/>
            <person name="Forbes L.D."/>
            <person name="Fowler R.G."/>
            <person name="Fu Q."/>
            <person name="Gabisi R.A."/>
            <person name="Ganer J."/>
            <person name="Garbino Pronczuk A."/>
            <person name="Garcia R.M."/>
            <person name="Garner T."/>
            <person name="Garrett T.E."/>
            <person name="Gonzalez D.A."/>
            <person name="Hamid H."/>
            <person name="Hawkins E.S."/>
            <person name="Hirani K."/>
            <person name="Hogues M.E."/>
            <person name="Hollins B."/>
            <person name="Hsiao C.-H."/>
            <person name="Jabil R."/>
            <person name="James M.L."/>
            <person name="Jhangiani S.N."/>
            <person name="Johnson B."/>
            <person name="Johnson Q."/>
            <person name="Joshi V."/>
            <person name="Kalu J.B."/>
            <person name="Kam C."/>
            <person name="Kashfia A."/>
            <person name="Keebler J."/>
            <person name="Kisamo H."/>
            <person name="Kovar C.L."/>
            <person name="Lago L.A."/>
            <person name="Lai C.-Y."/>
            <person name="Laidlaw J."/>
            <person name="Lara F."/>
            <person name="Le T.-K."/>
            <person name="Lee S.L."/>
            <person name="Legall F.H."/>
            <person name="Lemon S.J."/>
            <person name="Lewis L.R."/>
            <person name="Li B."/>
            <person name="Liu Y."/>
            <person name="Liu Y.-S."/>
            <person name="Lopez J."/>
            <person name="Lozado R.J."/>
            <person name="Lu J."/>
            <person name="Madu R.C."/>
            <person name="Maheshwari M."/>
            <person name="Maheshwari R."/>
            <person name="Malloy K."/>
            <person name="Martinez E."/>
            <person name="Mathew T."/>
            <person name="Mercado I.C."/>
            <person name="Mercado C."/>
            <person name="Meyer B."/>
            <person name="Montgomery K."/>
            <person name="Morgan M.B."/>
            <person name="Munidasa M."/>
            <person name="Nazareth L.V."/>
            <person name="Nelson J."/>
            <person name="Ng B.M."/>
            <person name="Nguyen N.B."/>
            <person name="Nguyen P.Q."/>
            <person name="Nguyen T."/>
            <person name="Obregon M."/>
            <person name="Okwuonu G.O."/>
            <person name="Onwere C.G."/>
            <person name="Orozco G."/>
            <person name="Parra A."/>
            <person name="Patel S."/>
            <person name="Patil S."/>
            <person name="Perez A."/>
            <person name="Perez Y."/>
            <person name="Pham C."/>
            <person name="Primus E.L."/>
            <person name="Pu L.-L."/>
            <person name="Puazo M."/>
            <person name="Qin X."/>
            <person name="Quiroz J.B."/>
            <person name="Reese J."/>
            <person name="Richards S."/>
            <person name="Rives C.M."/>
            <person name="Robberts R."/>
            <person name="Ruiz S.J."/>
            <person name="Ruiz M.J."/>
            <person name="Santibanez J."/>
            <person name="Schneider B.W."/>
            <person name="Sisson I."/>
            <person name="Smith M."/>
            <person name="Sodergren E."/>
            <person name="Song X.-Z."/>
            <person name="Song B.B."/>
            <person name="Summersgill H."/>
            <person name="Thelus R."/>
            <person name="Thornton R.D."/>
            <person name="Trejos Z.Y."/>
            <person name="Usmani K."/>
            <person name="Vattathil S."/>
            <person name="Villasana D."/>
            <person name="Walker D.L."/>
            <person name="Wang S."/>
            <person name="Wang K."/>
            <person name="White C.S."/>
            <person name="Williams A.C."/>
            <person name="Williamson J."/>
            <person name="Wilson K."/>
            <person name="Woghiren I.O."/>
            <person name="Woodworth J.R."/>
            <person name="Worley K.C."/>
            <person name="Wright R.A."/>
            <person name="Wu W."/>
            <person name="Young L."/>
            <person name="Zhang L."/>
            <person name="Zhang J."/>
            <person name="Zhu Y."/>
            <person name="Muzny D.M."/>
            <person name="Weinstock G."/>
            <person name="Gibbs R.A."/>
        </authorList>
    </citation>
    <scope>NUCLEOTIDE SEQUENCE [LARGE SCALE GENOMIC DNA]</scope>
    <source>
        <strain evidence="20">LSR1</strain>
    </source>
</reference>
<comment type="similarity">
    <text evidence="2">Belongs to the MCM family.</text>
</comment>
<keyword evidence="6" id="KW-0479">Metal-binding</keyword>
<feature type="compositionally biased region" description="Basic and acidic residues" evidence="17">
    <location>
        <begin position="62"/>
        <end position="78"/>
    </location>
</feature>
<evidence type="ECO:0000256" key="14">
    <source>
        <dbReference type="ARBA" id="ARBA00023242"/>
    </source>
</evidence>